<dbReference type="EMBL" id="JAGFNZ010000002">
    <property type="protein sequence ID" value="MBW7572683.1"/>
    <property type="molecule type" value="Genomic_DNA"/>
</dbReference>
<proteinExistence type="predicted"/>
<evidence type="ECO:0008006" key="3">
    <source>
        <dbReference type="Google" id="ProtNLM"/>
    </source>
</evidence>
<reference evidence="1 2" key="1">
    <citation type="submission" date="2021-03" db="EMBL/GenBank/DDBJ databases">
        <title>Caproiciproducens sp. nov. isolated from feces of cow.</title>
        <authorList>
            <person name="Choi J.-Y."/>
        </authorList>
    </citation>
    <scope>NUCLEOTIDE SEQUENCE [LARGE SCALE GENOMIC DNA]</scope>
    <source>
        <strain evidence="1 2">AGMB10547</strain>
    </source>
</reference>
<accession>A0ABS7DN08</accession>
<dbReference type="Proteomes" id="UP000719942">
    <property type="component" value="Unassembled WGS sequence"/>
</dbReference>
<name>A0ABS7DN08_9FIRM</name>
<keyword evidence="2" id="KW-1185">Reference proteome</keyword>
<dbReference type="RefSeq" id="WP_219965072.1">
    <property type="nucleotide sequence ID" value="NZ_JAGFNZ010000002.1"/>
</dbReference>
<dbReference type="Pfam" id="PF01177">
    <property type="entry name" value="Asp_Glu_race"/>
    <property type="match status" value="1"/>
</dbReference>
<sequence>MKRIALVSVTLNAVNPIVDYMTKTNPDVHVVNYLDSYLLEKVGKDNGVITDESMGRMFDMLVKACADGAQCIIMTCTIFSPYVEKFSELLSVPIICPDGAMLDGVAKEGGKTAIICTFTGTVDTTRSVFFKYQRLNGRAESVDMYVVPEAFKAAQVSDMETHDRVIREKIAELDASYDHVVLAQISMARAAQGVAMKHAKLWTSPKSAVEAAVNLLK</sequence>
<organism evidence="1 2">
    <name type="scientific">Caproiciproducens faecalis</name>
    <dbReference type="NCBI Taxonomy" id="2820301"/>
    <lineage>
        <taxon>Bacteria</taxon>
        <taxon>Bacillati</taxon>
        <taxon>Bacillota</taxon>
        <taxon>Clostridia</taxon>
        <taxon>Eubacteriales</taxon>
        <taxon>Acutalibacteraceae</taxon>
        <taxon>Caproiciproducens</taxon>
    </lineage>
</organism>
<evidence type="ECO:0000313" key="1">
    <source>
        <dbReference type="EMBL" id="MBW7572683.1"/>
    </source>
</evidence>
<gene>
    <name evidence="1" type="ORF">J5W02_07630</name>
</gene>
<comment type="caution">
    <text evidence="1">The sequence shown here is derived from an EMBL/GenBank/DDBJ whole genome shotgun (WGS) entry which is preliminary data.</text>
</comment>
<dbReference type="InterPro" id="IPR015942">
    <property type="entry name" value="Asp/Glu/hydantoin_racemase"/>
</dbReference>
<evidence type="ECO:0000313" key="2">
    <source>
        <dbReference type="Proteomes" id="UP000719942"/>
    </source>
</evidence>
<protein>
    <recommendedName>
        <fullName evidence="3">Asp/Glu/Hydantoin racemase</fullName>
    </recommendedName>
</protein>